<proteinExistence type="predicted"/>
<reference evidence="1 2" key="1">
    <citation type="submission" date="2016-02" db="EMBL/GenBank/DDBJ databases">
        <title>Band-tailed pigeon sequencing and assembly.</title>
        <authorList>
            <person name="Soares A.E."/>
            <person name="Novak B.J."/>
            <person name="Rice E.S."/>
            <person name="O'Connell B."/>
            <person name="Chang D."/>
            <person name="Weber S."/>
            <person name="Shapiro B."/>
        </authorList>
    </citation>
    <scope>NUCLEOTIDE SEQUENCE [LARGE SCALE GENOMIC DNA]</scope>
    <source>
        <strain evidence="1">BTP2013</strain>
        <tissue evidence="1">Blood</tissue>
    </source>
</reference>
<accession>A0A1V4JEF0</accession>
<protein>
    <submittedName>
        <fullName evidence="1">Uncharacterized protein</fullName>
    </submittedName>
</protein>
<gene>
    <name evidence="1" type="ORF">AV530_019365</name>
</gene>
<dbReference type="Proteomes" id="UP000190648">
    <property type="component" value="Unassembled WGS sequence"/>
</dbReference>
<dbReference type="EMBL" id="LSYS01007908">
    <property type="protein sequence ID" value="OPJ70147.1"/>
    <property type="molecule type" value="Genomic_DNA"/>
</dbReference>
<evidence type="ECO:0000313" key="1">
    <source>
        <dbReference type="EMBL" id="OPJ70147.1"/>
    </source>
</evidence>
<evidence type="ECO:0000313" key="2">
    <source>
        <dbReference type="Proteomes" id="UP000190648"/>
    </source>
</evidence>
<comment type="caution">
    <text evidence="1">The sequence shown here is derived from an EMBL/GenBank/DDBJ whole genome shotgun (WGS) entry which is preliminary data.</text>
</comment>
<keyword evidence="2" id="KW-1185">Reference proteome</keyword>
<organism evidence="1 2">
    <name type="scientific">Patagioenas fasciata monilis</name>
    <dbReference type="NCBI Taxonomy" id="372326"/>
    <lineage>
        <taxon>Eukaryota</taxon>
        <taxon>Metazoa</taxon>
        <taxon>Chordata</taxon>
        <taxon>Craniata</taxon>
        <taxon>Vertebrata</taxon>
        <taxon>Euteleostomi</taxon>
        <taxon>Archelosauria</taxon>
        <taxon>Archosauria</taxon>
        <taxon>Dinosauria</taxon>
        <taxon>Saurischia</taxon>
        <taxon>Theropoda</taxon>
        <taxon>Coelurosauria</taxon>
        <taxon>Aves</taxon>
        <taxon>Neognathae</taxon>
        <taxon>Neoaves</taxon>
        <taxon>Columbimorphae</taxon>
        <taxon>Columbiformes</taxon>
        <taxon>Columbidae</taxon>
        <taxon>Patagioenas</taxon>
    </lineage>
</organism>
<sequence>MGTGFASLLGGCGGHLVAAGRATRRVFAAAEAGAAAGPACLAGGWNVPKASPHCRLRSDPTFFSKENVSLGFHTCLPSTGLREKYFMVGSPSMHPFSWKKAVLTTSKSPA</sequence>
<name>A0A1V4JEF0_PATFA</name>
<dbReference type="AlphaFoldDB" id="A0A1V4JEF0"/>